<reference evidence="1 2" key="2">
    <citation type="submission" date="2019-05" db="EMBL/GenBank/DDBJ databases">
        <title>Glycomyces buryatensis sp. nov.</title>
        <authorList>
            <person name="Nikitina E."/>
        </authorList>
    </citation>
    <scope>NUCLEOTIDE SEQUENCE [LARGE SCALE GENOMIC DNA]</scope>
    <source>
        <strain evidence="1 2">18</strain>
    </source>
</reference>
<proteinExistence type="predicted"/>
<organism evidence="1 2">
    <name type="scientific">Glycomyces buryatensis</name>
    <dbReference type="NCBI Taxonomy" id="2570927"/>
    <lineage>
        <taxon>Bacteria</taxon>
        <taxon>Bacillati</taxon>
        <taxon>Actinomycetota</taxon>
        <taxon>Actinomycetes</taxon>
        <taxon>Glycomycetales</taxon>
        <taxon>Glycomycetaceae</taxon>
        <taxon>Glycomyces</taxon>
    </lineage>
</organism>
<dbReference type="EMBL" id="STGY01000065">
    <property type="protein sequence ID" value="THV39646.1"/>
    <property type="molecule type" value="Genomic_DNA"/>
</dbReference>
<gene>
    <name evidence="1" type="ORF">FAB82_17405</name>
</gene>
<accession>A0A4V4HRX3</accession>
<reference evidence="2" key="1">
    <citation type="submission" date="2019-04" db="EMBL/GenBank/DDBJ databases">
        <title>Nocardioides xinjiangensis sp. nov.</title>
        <authorList>
            <person name="Liu S."/>
        </authorList>
    </citation>
    <scope>NUCLEOTIDE SEQUENCE [LARGE SCALE GENOMIC DNA]</scope>
    <source>
        <strain evidence="2">18</strain>
    </source>
</reference>
<dbReference type="Proteomes" id="UP000308760">
    <property type="component" value="Unassembled WGS sequence"/>
</dbReference>
<dbReference type="RefSeq" id="WP_136535813.1">
    <property type="nucleotide sequence ID" value="NZ_STGY01000065.1"/>
</dbReference>
<name>A0A4V4HRX3_9ACTN</name>
<dbReference type="AlphaFoldDB" id="A0A4V4HRX3"/>
<sequence length="98" mass="11295">MSTETDTESPAKIVPVAGGMEDRLRLRYTAFPGDDRVTLEDADAGNALVATVNGLIEADYPRILFEPEYFNRLNYYRREIRDTAQRHYQHSMRGRSVR</sequence>
<comment type="caution">
    <text evidence="1">The sequence shown here is derived from an EMBL/GenBank/DDBJ whole genome shotgun (WGS) entry which is preliminary data.</text>
</comment>
<evidence type="ECO:0000313" key="1">
    <source>
        <dbReference type="EMBL" id="THV39646.1"/>
    </source>
</evidence>
<protein>
    <submittedName>
        <fullName evidence="1">Uncharacterized protein</fullName>
    </submittedName>
</protein>
<keyword evidence="2" id="KW-1185">Reference proteome</keyword>
<evidence type="ECO:0000313" key="2">
    <source>
        <dbReference type="Proteomes" id="UP000308760"/>
    </source>
</evidence>